<dbReference type="RefSeq" id="WP_110826782.1">
    <property type="nucleotide sequence ID" value="NZ_QKLU01000001.1"/>
</dbReference>
<dbReference type="PANTHER" id="PTHR30332:SF24">
    <property type="entry name" value="SECRETIN GSPD-RELATED"/>
    <property type="match status" value="1"/>
</dbReference>
<dbReference type="EMBL" id="QKLU01000001">
    <property type="protein sequence ID" value="PYF76664.1"/>
    <property type="molecule type" value="Genomic_DNA"/>
</dbReference>
<reference evidence="7 8" key="1">
    <citation type="submission" date="2018-06" db="EMBL/GenBank/DDBJ databases">
        <title>Genomic Encyclopedia of Archaeal and Bacterial Type Strains, Phase II (KMG-II): from individual species to whole genera.</title>
        <authorList>
            <person name="Goeker M."/>
        </authorList>
    </citation>
    <scope>NUCLEOTIDE SEQUENCE [LARGE SCALE GENOMIC DNA]</scope>
    <source>
        <strain evidence="7 8">DSM 27372</strain>
    </source>
</reference>
<dbReference type="InterPro" id="IPR001775">
    <property type="entry name" value="GspD/PilQ"/>
</dbReference>
<protein>
    <submittedName>
        <fullName evidence="7">Type IV pilus assembly protein PilQ</fullName>
    </submittedName>
</protein>
<dbReference type="PRINTS" id="PR00811">
    <property type="entry name" value="BCTERIALGSPD"/>
</dbReference>
<evidence type="ECO:0000256" key="5">
    <source>
        <dbReference type="SAM" id="SignalP"/>
    </source>
</evidence>
<dbReference type="Gene3D" id="3.30.1370.130">
    <property type="match status" value="1"/>
</dbReference>
<dbReference type="AlphaFoldDB" id="A0A318UJY9"/>
<dbReference type="GO" id="GO:0009306">
    <property type="term" value="P:protein secretion"/>
    <property type="evidence" value="ECO:0007669"/>
    <property type="project" value="InterPro"/>
</dbReference>
<evidence type="ECO:0000313" key="7">
    <source>
        <dbReference type="EMBL" id="PYF76664.1"/>
    </source>
</evidence>
<organism evidence="7 8">
    <name type="scientific">Pedobacter nutrimenti</name>
    <dbReference type="NCBI Taxonomy" id="1241337"/>
    <lineage>
        <taxon>Bacteria</taxon>
        <taxon>Pseudomonadati</taxon>
        <taxon>Bacteroidota</taxon>
        <taxon>Sphingobacteriia</taxon>
        <taxon>Sphingobacteriales</taxon>
        <taxon>Sphingobacteriaceae</taxon>
        <taxon>Pedobacter</taxon>
    </lineage>
</organism>
<accession>A0A318UJY9</accession>
<evidence type="ECO:0000256" key="2">
    <source>
        <dbReference type="ARBA" id="ARBA00022729"/>
    </source>
</evidence>
<name>A0A318UJY9_9SPHI</name>
<evidence type="ECO:0000313" key="8">
    <source>
        <dbReference type="Proteomes" id="UP000248198"/>
    </source>
</evidence>
<comment type="caution">
    <text evidence="7">The sequence shown here is derived from an EMBL/GenBank/DDBJ whole genome shotgun (WGS) entry which is preliminary data.</text>
</comment>
<keyword evidence="8" id="KW-1185">Reference proteome</keyword>
<keyword evidence="2 5" id="KW-0732">Signal</keyword>
<evidence type="ECO:0000256" key="3">
    <source>
        <dbReference type="ARBA" id="ARBA00023136"/>
    </source>
</evidence>
<dbReference type="Gene3D" id="3.30.1370.120">
    <property type="match status" value="1"/>
</dbReference>
<evidence type="ECO:0000256" key="4">
    <source>
        <dbReference type="RuleBase" id="RU004003"/>
    </source>
</evidence>
<keyword evidence="3" id="KW-0472">Membrane</keyword>
<evidence type="ECO:0000259" key="6">
    <source>
        <dbReference type="Pfam" id="PF00263"/>
    </source>
</evidence>
<dbReference type="PANTHER" id="PTHR30332">
    <property type="entry name" value="PROBABLE GENERAL SECRETION PATHWAY PROTEIN D"/>
    <property type="match status" value="1"/>
</dbReference>
<comment type="subcellular location">
    <subcellularLocation>
        <location evidence="1">Membrane</location>
    </subcellularLocation>
</comment>
<dbReference type="GO" id="GO:0015627">
    <property type="term" value="C:type II protein secretion system complex"/>
    <property type="evidence" value="ECO:0007669"/>
    <property type="project" value="TreeGrafter"/>
</dbReference>
<dbReference type="Gene3D" id="3.55.50.30">
    <property type="match status" value="1"/>
</dbReference>
<feature type="signal peptide" evidence="5">
    <location>
        <begin position="1"/>
        <end position="29"/>
    </location>
</feature>
<feature type="domain" description="Type II/III secretion system secretin-like" evidence="6">
    <location>
        <begin position="485"/>
        <end position="651"/>
    </location>
</feature>
<dbReference type="OrthoDB" id="9816579at2"/>
<dbReference type="GO" id="GO:0016020">
    <property type="term" value="C:membrane"/>
    <property type="evidence" value="ECO:0007669"/>
    <property type="project" value="UniProtKB-SubCell"/>
</dbReference>
<proteinExistence type="inferred from homology"/>
<evidence type="ECO:0000256" key="1">
    <source>
        <dbReference type="ARBA" id="ARBA00004370"/>
    </source>
</evidence>
<sequence length="652" mass="71677">MSCSKPTNKLYRTLLSLFLFLLIGSSVFAQNAAGQNERLRLIQERLNNLAITVPGLNQKVQMNASNVSVQEFLRALAQSNNLNINIDPQLSFKVVNNFTNETALNVLVFLAKEYNLDINLIGSIMSVSKTPETKPPVPVKEINVRYNAPANTLSVELSNDTLSLVAKKITLLSGKNVLVPVTLLSKKVTAFLSDAPFETALEKLAFANELKLVKTNDNVYVFQALGEGEEVFINSEKNTAVKRNLKPVNGAAGTGGNFSLLSRMVGTKKMLSVDAMNVNMSDVVKNAAHEVNANYFLYSELKGTITMRVNDISYDDLLSAVFQGTDFTYRQENGIYMIGDRKLEGLRAHKIVQLQNRSLDTIQNMIPNEWKRGVEIKEFREQNTLLLSGSSPQINEIEAFIKKLDKQVPMVLIEVTMIDIRKGHGVKTGISAGVSDSIKNPGKIFPGIDYTFSSGAINSFLSKLGRNSSINLGRVTPNFYVSISALENNSNVEVRSVPKLSTLNGHSANLSIGSKRYYSTKTQNVIPSLTTQTVVTEQFTGVDANLNINIRPVVSGDNQITLNIKVDISDFIGNPPENAPPPTSTSKFESIVRARNEDMIVLGGLERTENSESGSGVPVLSRIPILKWLFSSRSKSTNKVTTVVFIKPTIIY</sequence>
<dbReference type="Pfam" id="PF00263">
    <property type="entry name" value="Secretin"/>
    <property type="match status" value="1"/>
</dbReference>
<comment type="similarity">
    <text evidence="4">Belongs to the bacterial secretin family.</text>
</comment>
<gene>
    <name evidence="7" type="ORF">B0O44_101135</name>
</gene>
<dbReference type="Proteomes" id="UP000248198">
    <property type="component" value="Unassembled WGS sequence"/>
</dbReference>
<dbReference type="InterPro" id="IPR038591">
    <property type="entry name" value="NolW-like_sf"/>
</dbReference>
<dbReference type="InterPro" id="IPR050810">
    <property type="entry name" value="Bact_Secretion_Sys_Channel"/>
</dbReference>
<feature type="chain" id="PRO_5016396152" evidence="5">
    <location>
        <begin position="30"/>
        <end position="652"/>
    </location>
</feature>
<dbReference type="InterPro" id="IPR004846">
    <property type="entry name" value="T2SS/T3SS_dom"/>
</dbReference>